<proteinExistence type="predicted"/>
<organism evidence="1 2">
    <name type="scientific">Floridaenema fluviatile BLCC-F154</name>
    <dbReference type="NCBI Taxonomy" id="3153640"/>
    <lineage>
        <taxon>Bacteria</taxon>
        <taxon>Bacillati</taxon>
        <taxon>Cyanobacteriota</taxon>
        <taxon>Cyanophyceae</taxon>
        <taxon>Oscillatoriophycideae</taxon>
        <taxon>Aerosakkonematales</taxon>
        <taxon>Aerosakkonemataceae</taxon>
        <taxon>Floridanema</taxon>
        <taxon>Floridanema fluviatile</taxon>
    </lineage>
</organism>
<comment type="caution">
    <text evidence="1">The sequence shown here is derived from an EMBL/GenBank/DDBJ whole genome shotgun (WGS) entry which is preliminary data.</text>
</comment>
<dbReference type="EMBL" id="JBHFNS010000027">
    <property type="protein sequence ID" value="MFB2934901.1"/>
    <property type="molecule type" value="Genomic_DNA"/>
</dbReference>
<sequence length="154" mass="18349">MNYCFCEFKVENRQIFDSLCRIFQEIKRDKDTNKWRNEEDWLAFFDEQALSTFWWPTEEEQAEWLRNWEATPVPQRWTEPSLETPWDFESMIDAFKNGEYELISCRMISSDLARIEFNPLAYPYGGTGCIQALIESFGFLIVGEDDGTGYIKFQ</sequence>
<evidence type="ECO:0000313" key="2">
    <source>
        <dbReference type="Proteomes" id="UP001576776"/>
    </source>
</evidence>
<evidence type="ECO:0000313" key="1">
    <source>
        <dbReference type="EMBL" id="MFB2934901.1"/>
    </source>
</evidence>
<keyword evidence="2" id="KW-1185">Reference proteome</keyword>
<name>A0ABV4Y7X6_9CYAN</name>
<accession>A0ABV4Y7X6</accession>
<dbReference type="Proteomes" id="UP001576776">
    <property type="component" value="Unassembled WGS sequence"/>
</dbReference>
<gene>
    <name evidence="1" type="ORF">ACE1B6_06445</name>
</gene>
<protein>
    <submittedName>
        <fullName evidence="1">Uncharacterized protein</fullName>
    </submittedName>
</protein>
<reference evidence="1 2" key="1">
    <citation type="submission" date="2024-09" db="EMBL/GenBank/DDBJ databases">
        <title>Floridaenema gen nov. (Aerosakkonemataceae, Aerosakkonematales ord. nov., Cyanobacteria) from benthic tropical and subtropical fresh waters, with the description of four new species.</title>
        <authorList>
            <person name="Moretto J.A."/>
            <person name="Berthold D.E."/>
            <person name="Lefler F.W."/>
            <person name="Huang I.-S."/>
            <person name="Laughinghouse H. IV."/>
        </authorList>
    </citation>
    <scope>NUCLEOTIDE SEQUENCE [LARGE SCALE GENOMIC DNA]</scope>
    <source>
        <strain evidence="1 2">BLCC-F154</strain>
    </source>
</reference>